<dbReference type="InterPro" id="IPR000219">
    <property type="entry name" value="DH_dom"/>
</dbReference>
<dbReference type="Pfam" id="PF22697">
    <property type="entry name" value="SOS1_NGEF_PH"/>
    <property type="match status" value="1"/>
</dbReference>
<feature type="region of interest" description="Disordered" evidence="8">
    <location>
        <begin position="912"/>
        <end position="936"/>
    </location>
</feature>
<feature type="compositionally biased region" description="Polar residues" evidence="8">
    <location>
        <begin position="742"/>
        <end position="761"/>
    </location>
</feature>
<feature type="compositionally biased region" description="Basic and acidic residues" evidence="8">
    <location>
        <begin position="211"/>
        <end position="227"/>
    </location>
</feature>
<keyword evidence="4" id="KW-0479">Metal-binding</keyword>
<dbReference type="SMART" id="SM00460">
    <property type="entry name" value="TGc"/>
    <property type="match status" value="1"/>
</dbReference>
<dbReference type="InterPro" id="IPR055251">
    <property type="entry name" value="SOS1_NGEF_PH"/>
</dbReference>
<feature type="region of interest" description="Disordered" evidence="8">
    <location>
        <begin position="693"/>
        <end position="770"/>
    </location>
</feature>
<dbReference type="GO" id="GO:0046872">
    <property type="term" value="F:metal ion binding"/>
    <property type="evidence" value="ECO:0007669"/>
    <property type="project" value="UniProtKB-KW"/>
</dbReference>
<evidence type="ECO:0000259" key="9">
    <source>
        <dbReference type="PROSITE" id="PS50010"/>
    </source>
</evidence>
<dbReference type="GO" id="GO:0003810">
    <property type="term" value="F:protein-glutamine gamma-glutamyltransferase activity"/>
    <property type="evidence" value="ECO:0007669"/>
    <property type="project" value="UniProtKB-EC"/>
</dbReference>
<dbReference type="SUPFAM" id="SSF48065">
    <property type="entry name" value="DBL homology domain (DH-domain)"/>
    <property type="match status" value="1"/>
</dbReference>
<keyword evidence="5" id="KW-0106">Calcium</keyword>
<dbReference type="InterPro" id="IPR008958">
    <property type="entry name" value="Transglutaminase_C"/>
</dbReference>
<dbReference type="SUPFAM" id="SSF50729">
    <property type="entry name" value="PH domain-like"/>
    <property type="match status" value="1"/>
</dbReference>
<protein>
    <recommendedName>
        <fullName evidence="7">protein-glutamine gamma-glutamyltransferase</fullName>
        <ecNumber evidence="7">2.3.2.13</ecNumber>
    </recommendedName>
</protein>
<dbReference type="InterPro" id="IPR013783">
    <property type="entry name" value="Ig-like_fold"/>
</dbReference>
<organism evidence="10 11">
    <name type="scientific">Salmo trutta</name>
    <name type="common">Brown trout</name>
    <dbReference type="NCBI Taxonomy" id="8032"/>
    <lineage>
        <taxon>Eukaryota</taxon>
        <taxon>Metazoa</taxon>
        <taxon>Chordata</taxon>
        <taxon>Craniata</taxon>
        <taxon>Vertebrata</taxon>
        <taxon>Euteleostomi</taxon>
        <taxon>Actinopterygii</taxon>
        <taxon>Neopterygii</taxon>
        <taxon>Teleostei</taxon>
        <taxon>Protacanthopterygii</taxon>
        <taxon>Salmoniformes</taxon>
        <taxon>Salmonidae</taxon>
        <taxon>Salmoninae</taxon>
        <taxon>Salmo</taxon>
    </lineage>
</organism>
<dbReference type="EC" id="2.3.2.13" evidence="7"/>
<dbReference type="Pfam" id="PF01841">
    <property type="entry name" value="Transglut_core"/>
    <property type="match status" value="1"/>
</dbReference>
<dbReference type="CDD" id="cd00160">
    <property type="entry name" value="RhoGEF"/>
    <property type="match status" value="1"/>
</dbReference>
<dbReference type="GeneTree" id="ENSGT00940000165533"/>
<dbReference type="InterPro" id="IPR002931">
    <property type="entry name" value="Transglutaminase-like"/>
</dbReference>
<dbReference type="Proteomes" id="UP000472277">
    <property type="component" value="Chromosome 16"/>
</dbReference>
<comment type="similarity">
    <text evidence="2">Belongs to the transglutaminase superfamily. Transglutaminase family.</text>
</comment>
<dbReference type="InterPro" id="IPR035899">
    <property type="entry name" value="DBL_dom_sf"/>
</dbReference>
<gene>
    <name evidence="10" type="primary">LOC115150170</name>
</gene>
<comment type="cofactor">
    <cofactor evidence="1">
        <name>Ca(2+)</name>
        <dbReference type="ChEBI" id="CHEBI:29108"/>
    </cofactor>
</comment>
<dbReference type="InterPro" id="IPR038765">
    <property type="entry name" value="Papain-like_cys_pep_sf"/>
</dbReference>
<evidence type="ECO:0000256" key="5">
    <source>
        <dbReference type="ARBA" id="ARBA00022837"/>
    </source>
</evidence>
<keyword evidence="3" id="KW-0808">Transferase</keyword>
<reference evidence="10" key="1">
    <citation type="submission" date="2025-08" db="UniProtKB">
        <authorList>
            <consortium name="Ensembl"/>
        </authorList>
    </citation>
    <scope>IDENTIFICATION</scope>
</reference>
<feature type="domain" description="DH" evidence="9">
    <location>
        <begin position="944"/>
        <end position="1121"/>
    </location>
</feature>
<evidence type="ECO:0000256" key="4">
    <source>
        <dbReference type="ARBA" id="ARBA00022723"/>
    </source>
</evidence>
<dbReference type="Pfam" id="PF00927">
    <property type="entry name" value="Transglut_C"/>
    <property type="match status" value="2"/>
</dbReference>
<dbReference type="FunFam" id="2.60.40.10:FF:000090">
    <property type="entry name" value="Protein-glutamine gamma-glutamyltransferase 2"/>
    <property type="match status" value="1"/>
</dbReference>
<dbReference type="Gene3D" id="3.90.260.10">
    <property type="entry name" value="Transglutaminase-like"/>
    <property type="match status" value="1"/>
</dbReference>
<dbReference type="InterPro" id="IPR036238">
    <property type="entry name" value="Transglutaminase_C_sf"/>
</dbReference>
<keyword evidence="11" id="KW-1185">Reference proteome</keyword>
<dbReference type="FunFam" id="3.90.260.10:FF:000001">
    <property type="entry name" value="Protein-glutamine gamma-glutamyltransferase 2"/>
    <property type="match status" value="1"/>
</dbReference>
<feature type="region of interest" description="Disordered" evidence="8">
    <location>
        <begin position="112"/>
        <end position="133"/>
    </location>
</feature>
<dbReference type="PANTHER" id="PTHR45845">
    <property type="entry name" value="RHO GUANINE NUCLEOTIDE EXCHANGE FACTOR-RELATED"/>
    <property type="match status" value="1"/>
</dbReference>
<dbReference type="PANTHER" id="PTHR45845:SF2">
    <property type="entry name" value="RIKEN CDNA D630003M21 GENE"/>
    <property type="match status" value="1"/>
</dbReference>
<proteinExistence type="inferred from homology"/>
<feature type="compositionally biased region" description="Polar residues" evidence="8">
    <location>
        <begin position="112"/>
        <end position="122"/>
    </location>
</feature>
<evidence type="ECO:0000256" key="2">
    <source>
        <dbReference type="ARBA" id="ARBA00005968"/>
    </source>
</evidence>
<keyword evidence="6" id="KW-0012">Acyltransferase</keyword>
<dbReference type="Pfam" id="PF00621">
    <property type="entry name" value="RhoGEF"/>
    <property type="match status" value="1"/>
</dbReference>
<dbReference type="InterPro" id="IPR052231">
    <property type="entry name" value="Rho_GEF_signaling-related"/>
</dbReference>
<evidence type="ECO:0000313" key="10">
    <source>
        <dbReference type="Ensembl" id="ENSSTUP00000102796.1"/>
    </source>
</evidence>
<feature type="compositionally biased region" description="Low complexity" evidence="8">
    <location>
        <begin position="258"/>
        <end position="269"/>
    </location>
</feature>
<dbReference type="SMART" id="SM00325">
    <property type="entry name" value="RhoGEF"/>
    <property type="match status" value="1"/>
</dbReference>
<evidence type="ECO:0000313" key="11">
    <source>
        <dbReference type="Proteomes" id="UP000472277"/>
    </source>
</evidence>
<dbReference type="InParanoid" id="A0A674E4P2"/>
<dbReference type="Ensembl" id="ENSSTUT00000110258.1">
    <property type="protein sequence ID" value="ENSSTUP00000102796.1"/>
    <property type="gene ID" value="ENSSTUG00000044756.1"/>
</dbReference>
<feature type="compositionally biased region" description="Basic and acidic residues" evidence="8">
    <location>
        <begin position="718"/>
        <end position="734"/>
    </location>
</feature>
<dbReference type="InterPro" id="IPR036985">
    <property type="entry name" value="Transglutaminase-like_sf"/>
</dbReference>
<accession>A0A674E4P2</accession>
<dbReference type="PROSITE" id="PS50010">
    <property type="entry name" value="DH_2"/>
    <property type="match status" value="1"/>
</dbReference>
<name>A0A674E4P2_SALTR</name>
<dbReference type="GO" id="GO:0005085">
    <property type="term" value="F:guanyl-nucleotide exchange factor activity"/>
    <property type="evidence" value="ECO:0007669"/>
    <property type="project" value="InterPro"/>
</dbReference>
<evidence type="ECO:0000256" key="7">
    <source>
        <dbReference type="ARBA" id="ARBA00024222"/>
    </source>
</evidence>
<sequence>MTTPSVIRDVPFEPTALQIPSSSDSTSSALSLETMVLPARDGISVSLRLMDGTSKLIKGDHEKTVPKLRAKPLVKPVGWVSPNTWDTSRNYREVEGDYVDLVEFAKEKESLTGCSKTPNSSTPPLFKPVRPPPPVPLMNSTPCGRTLRFSEEPCMPCSQRRLGQEPSGQELKCRYRDSYLAALCNPVPFERGSVGLLAALEESGPCEGEEMGFRGHARDPQPGKVETRTIAPPNRPDTKPQSPKTKPSAPPIQPPSPVSSSHPSPSTQHSIFRSISGLLHMGIVSLPGSRDRVGRAVLEVHGDRQGWTSPLLSAHEVCKVLLYLHFIPRKEVRDLGMTVVIDARRKPPPSFFYKALLMVQVRKIRMDMVTSLKALHKLVEGQQLTSDLGGTFPYSHTDWLQFHQKLISFVTDLQGAAHILHRAIKKIDGNPKMDTAQVVTKTSMKEVLQDIRLVTLQREGGAILARLRREEFRFAKSDDYSDALESVTVLYNQVEESVHTLVMRSNESLQHLDFLLKLREAESDLDTVGQEVAPLQDIQIEVQCLQKKKQQTLTLMIEVEKILGPTNSNTEMEVFRTVMNTFKSNMADFLLRAEKRRTELDNMVYVYRFCEQVSALAKECRQYLEQVETGCYPAKANLSTLKTYKERLGDCFSARHFQTVKAKAYSARGSGGMRLWNAAWIQYQEVSQQLGERLQQRGEAADKDQQQPTAGGAQVKSRVLETGKEREEEKEEKVGAPCSLAPASTSPTGVANNSGRASQDQMESRDSNTRDSAHIICFNLPFKADTKGGKGAKEVSQSPKSPGKEGKLMPVVPQDGGGGPGRRHSEADLKRGDPIGKCEVFPWKHSALGRSLSEGSCMSSLLSSECGSSPLSARHSHSRHLVVALQSPQKPYDSSRNGSFCSGHTCCKSNEDREGGDPIQVSSVSLTDPSGDETQESTLLADTQLQRIMEELLLTEREYVRSLGYVREHYFPELERPDVPQDLRGQGVNIFGNLEKLHDFHRHHFLKELEGCLREPFRVGRCFLRHRESFGLYALFSKNKPQSDSLLINYGHDFFKQKQLQLGDKMDLSSYLLKPVQRISKYSLLLQDMVRECGPHRSREEAEVQHALEVIQFQLRHGNNLLAMDDIQDCDVNLKEQGQLIRQDEFLVSFRKKKCFRHIFLFQDLVLFSKTKRTDVGNDTYVYKQSFKFEDGILNACLRILDMNPKCLRNPGKDASGRRNPIYVSRVLSAMVNCNDDKGVLLGRWTDDYDGGVSPLSWKGSVEILRNWDTNACQPVRFGQCWVFAAVACSVSRALGIPCRLVTNYNSAHDTNSDLVIERYVDENGQLVQKSRDMIWNYHCWVENWMTRPDLKPGFDGWQVMDPTPQEKSEGVYCCGPIPLKAIKEGELAYKYDAPFVFAEVNADVHTFMKRKDGTTKKIISSVHVGLKISTKSVGSDRREDITHLYKYPEGSDEEREAFTKANHQNKLLQQQDNAGLLIVIKVSADMRKGCDFDVFAVITNNTPNEKKCRLVFGSRAVSYNGILGENCGFKDLLNVQLAPGEEKRVALRMNYSKYAENLTEDNLIRLAALLLDYGTQEAYLAVRNVVLVNPEIKVRILGEPKENRKLAAEITLQNPLPVPLQNCCFTVEGSNLTGGQIVTERLNSTVEPGQDAKVKIYFTPTHSGLRKLVVDFDSNKLCHVKGYRNVIIGK</sequence>
<feature type="region of interest" description="Disordered" evidence="8">
    <location>
        <begin position="206"/>
        <end position="269"/>
    </location>
</feature>
<evidence type="ECO:0000256" key="1">
    <source>
        <dbReference type="ARBA" id="ARBA00001913"/>
    </source>
</evidence>
<dbReference type="Gene3D" id="2.60.40.10">
    <property type="entry name" value="Immunoglobulins"/>
    <property type="match status" value="2"/>
</dbReference>
<evidence type="ECO:0000256" key="6">
    <source>
        <dbReference type="ARBA" id="ARBA00023315"/>
    </source>
</evidence>
<dbReference type="Gene3D" id="1.20.900.10">
    <property type="entry name" value="Dbl homology (DH) domain"/>
    <property type="match status" value="1"/>
</dbReference>
<feature type="region of interest" description="Disordered" evidence="8">
    <location>
        <begin position="786"/>
        <end position="831"/>
    </location>
</feature>
<feature type="compositionally biased region" description="Pro residues" evidence="8">
    <location>
        <begin position="248"/>
        <end position="257"/>
    </location>
</feature>
<evidence type="ECO:0000256" key="8">
    <source>
        <dbReference type="SAM" id="MobiDB-lite"/>
    </source>
</evidence>
<dbReference type="SUPFAM" id="SSF54001">
    <property type="entry name" value="Cysteine proteinases"/>
    <property type="match status" value="1"/>
</dbReference>
<dbReference type="SUPFAM" id="SSF49309">
    <property type="entry name" value="Transglutaminase, two C-terminal domains"/>
    <property type="match status" value="2"/>
</dbReference>
<evidence type="ECO:0000256" key="3">
    <source>
        <dbReference type="ARBA" id="ARBA00022679"/>
    </source>
</evidence>
<reference evidence="10" key="2">
    <citation type="submission" date="2025-09" db="UniProtKB">
        <authorList>
            <consortium name="Ensembl"/>
        </authorList>
    </citation>
    <scope>IDENTIFICATION</scope>
</reference>
<feature type="compositionally biased region" description="Basic and acidic residues" evidence="8">
    <location>
        <begin position="694"/>
        <end position="705"/>
    </location>
</feature>